<name>F8UHQ9_9ZZZZ</name>
<organism evidence="1">
    <name type="scientific">uncultured microorganism</name>
    <dbReference type="NCBI Taxonomy" id="358574"/>
    <lineage>
        <taxon>unclassified sequences</taxon>
        <taxon>environmental samples</taxon>
    </lineage>
</organism>
<dbReference type="GO" id="GO:0080146">
    <property type="term" value="F:L-cysteine desulfhydrase activity"/>
    <property type="evidence" value="ECO:0007669"/>
    <property type="project" value="TreeGrafter"/>
</dbReference>
<protein>
    <submittedName>
        <fullName evidence="1">Uncharacterized protein family UPF0597</fullName>
    </submittedName>
</protein>
<accession>F8UHQ9</accession>
<sequence>MAGLVDTVNNEIMEVVGCTEPAAIAYAFAKLAECHKIPVTPANIKAELYLSYDIYRNASSAGIPYLKEKGIFPAAAMGIFSKITQLNVFAKFEQRQLGNAKRLLKRKNF</sequence>
<dbReference type="PANTHER" id="PTHR30501">
    <property type="entry name" value="UPF0597 PROTEIN YHAM"/>
    <property type="match status" value="1"/>
</dbReference>
<dbReference type="GO" id="GO:0019450">
    <property type="term" value="P:L-cysteine catabolic process to pyruvate"/>
    <property type="evidence" value="ECO:0007669"/>
    <property type="project" value="TreeGrafter"/>
</dbReference>
<gene>
    <name evidence="1" type="ORF">LDC_03532</name>
</gene>
<dbReference type="EMBL" id="JF805226">
    <property type="protein sequence ID" value="AEI30566.1"/>
    <property type="molecule type" value="Genomic_DNA"/>
</dbReference>
<proteinExistence type="predicted"/>
<evidence type="ECO:0000313" key="1">
    <source>
        <dbReference type="EMBL" id="AEI30566.1"/>
    </source>
</evidence>
<dbReference type="AlphaFoldDB" id="F8UHQ9"/>
<dbReference type="InterPro" id="IPR021144">
    <property type="entry name" value="UPF0597"/>
</dbReference>
<reference evidence="1" key="1">
    <citation type="submission" date="2011-04" db="EMBL/GenBank/DDBJ databases">
        <title>Taxonomic and functional metagenomic profiling of the microbial community in the anoxic sediment of a brackish shallow lake (Laguna de Carrizo Central Spain).</title>
        <authorList>
            <consortium name="CONSOLIDER consortium CSD2007-00005"/>
            <person name="Guazzaroni M.-E."/>
            <person name="Richter M."/>
            <person name="Garcia-Salamanca A."/>
            <person name="Yarza P."/>
            <person name="Ferrer M."/>
        </authorList>
    </citation>
    <scope>NUCLEOTIDE SEQUENCE</scope>
</reference>
<dbReference type="PANTHER" id="PTHR30501:SF2">
    <property type="entry name" value="UPF0597 PROTEIN YHAM"/>
    <property type="match status" value="1"/>
</dbReference>